<feature type="transmembrane region" description="Helical" evidence="5">
    <location>
        <begin position="184"/>
        <end position="205"/>
    </location>
</feature>
<dbReference type="EMBL" id="CP029812">
    <property type="protein sequence ID" value="AWU39916.1"/>
    <property type="molecule type" value="Genomic_DNA"/>
</dbReference>
<comment type="similarity">
    <text evidence="5">Belongs to the TatC family.</text>
</comment>
<evidence type="ECO:0000256" key="1">
    <source>
        <dbReference type="ARBA" id="ARBA00004141"/>
    </source>
</evidence>
<reference evidence="6 7" key="1">
    <citation type="journal article" date="2018" name="Genome Biol. Evol.">
        <title>Parallel and Gradual Genome Erosion in the Blattabacterium Endosymbionts of Mastotermes darwiniensis and Cryptocercus Wood Roaches.</title>
        <authorList>
            <person name="Kinjo Y."/>
            <person name="Bourguignon T."/>
            <person name="Tong K.J."/>
            <person name="Kuwahara H."/>
            <person name="Lim S.J."/>
            <person name="Yoon K.B."/>
            <person name="Shigenobu S."/>
            <person name="Park Y.C."/>
            <person name="Nalepa C.A."/>
            <person name="Hongoh Y."/>
            <person name="Ohkuma M."/>
            <person name="Lo N."/>
            <person name="Tokuda G."/>
        </authorList>
    </citation>
    <scope>NUCLEOTIDE SEQUENCE [LARGE SCALE GENOMIC DNA]</scope>
    <source>
        <strain evidence="6 7">CPUsv</strain>
    </source>
</reference>
<evidence type="ECO:0000256" key="5">
    <source>
        <dbReference type="HAMAP-Rule" id="MF_00902"/>
    </source>
</evidence>
<accession>A0ABM6WMW6</accession>
<keyword evidence="3 5" id="KW-1133">Transmembrane helix</keyword>
<keyword evidence="5" id="KW-1003">Cell membrane</keyword>
<keyword evidence="5" id="KW-0811">Translocation</keyword>
<dbReference type="RefSeq" id="WP_110495311.1">
    <property type="nucleotide sequence ID" value="NZ_CP029810.1"/>
</dbReference>
<keyword evidence="2 5" id="KW-0812">Transmembrane</keyword>
<feature type="transmembrane region" description="Helical" evidence="5">
    <location>
        <begin position="136"/>
        <end position="164"/>
    </location>
</feature>
<dbReference type="Proteomes" id="UP000247917">
    <property type="component" value="Chromosome"/>
</dbReference>
<name>A0ABM6WMW6_9FLAO</name>
<dbReference type="InterPro" id="IPR002033">
    <property type="entry name" value="TatC"/>
</dbReference>
<keyword evidence="4 5" id="KW-0472">Membrane</keyword>
<proteinExistence type="inferred from homology"/>
<keyword evidence="5" id="KW-0813">Transport</keyword>
<comment type="function">
    <text evidence="5">Part of the twin-arginine translocation (Tat) system that transports large folded proteins containing a characteristic twin-arginine motif in their signal peptide across membranes.</text>
</comment>
<dbReference type="PRINTS" id="PR01840">
    <property type="entry name" value="TATCFAMILY"/>
</dbReference>
<comment type="subcellular location">
    <subcellularLocation>
        <location evidence="5">Cell membrane</location>
        <topology evidence="5">Multi-pass membrane protein</topology>
    </subcellularLocation>
    <subcellularLocation>
        <location evidence="1">Membrane</location>
        <topology evidence="1">Multi-pass membrane protein</topology>
    </subcellularLocation>
</comment>
<evidence type="ECO:0000256" key="3">
    <source>
        <dbReference type="ARBA" id="ARBA00022989"/>
    </source>
</evidence>
<feature type="transmembrane region" description="Helical" evidence="5">
    <location>
        <begin position="21"/>
        <end position="42"/>
    </location>
</feature>
<dbReference type="Pfam" id="PF00902">
    <property type="entry name" value="TatC"/>
    <property type="match status" value="1"/>
</dbReference>
<dbReference type="NCBIfam" id="TIGR00945">
    <property type="entry name" value="tatC"/>
    <property type="match status" value="1"/>
</dbReference>
<keyword evidence="7" id="KW-1185">Reference proteome</keyword>
<evidence type="ECO:0000256" key="2">
    <source>
        <dbReference type="ARBA" id="ARBA00022692"/>
    </source>
</evidence>
<evidence type="ECO:0000313" key="7">
    <source>
        <dbReference type="Proteomes" id="UP000247917"/>
    </source>
</evidence>
<sequence length="267" mass="31839">MKNEKKEMSFWEHIEDLRKHMIHSLCAIIIATIILMNNKYIIFDYILFGPAKTDFITYRIFSKLEFIFFGMNHNPIFFFTKNLEIQNRKIFGQFNMYIWTCFLGGFILSFPYIFYEFWKFIKPALTDEEKKYSRGIIITVTFLFIFGILFGYFILCPFLIHFGYTFRISSIPKNIFDLSDYISLMMHSMLSMGITFLFPIFIYFLTKIELITYTFLKKYRKHAFLMILIIASAITPGDILSTIIVLIPLLILYQLSLYISFSFSKNK</sequence>
<evidence type="ECO:0000256" key="4">
    <source>
        <dbReference type="ARBA" id="ARBA00023136"/>
    </source>
</evidence>
<keyword evidence="5" id="KW-0653">Protein transport</keyword>
<dbReference type="HAMAP" id="MF_00902">
    <property type="entry name" value="TatC"/>
    <property type="match status" value="1"/>
</dbReference>
<protein>
    <recommendedName>
        <fullName evidence="5">Sec-independent protein translocase protein TatC</fullName>
    </recommendedName>
</protein>
<feature type="transmembrane region" description="Helical" evidence="5">
    <location>
        <begin position="96"/>
        <end position="115"/>
    </location>
</feature>
<evidence type="ECO:0000313" key="6">
    <source>
        <dbReference type="EMBL" id="AWU39916.1"/>
    </source>
</evidence>
<organism evidence="6 7">
    <name type="scientific">Blattabacterium punctulatus</name>
    <dbReference type="NCBI Taxonomy" id="164514"/>
    <lineage>
        <taxon>Bacteria</taxon>
        <taxon>Pseudomonadati</taxon>
        <taxon>Bacteroidota</taxon>
        <taxon>Flavobacteriia</taxon>
        <taxon>Flavobacteriales</taxon>
        <taxon>Blattabacteriaceae</taxon>
        <taxon>Blattabacterium</taxon>
    </lineage>
</organism>
<dbReference type="PANTHER" id="PTHR30371:SF0">
    <property type="entry name" value="SEC-INDEPENDENT PROTEIN TRANSLOCASE PROTEIN TATC, CHLOROPLASTIC-RELATED"/>
    <property type="match status" value="1"/>
</dbReference>
<comment type="subunit">
    <text evidence="5">Forms a complex with TatA.</text>
</comment>
<dbReference type="PANTHER" id="PTHR30371">
    <property type="entry name" value="SEC-INDEPENDENT PROTEIN TRANSLOCASE PROTEIN TATC"/>
    <property type="match status" value="1"/>
</dbReference>
<comment type="caution">
    <text evidence="5">Lacks conserved residue(s) required for the propagation of feature annotation.</text>
</comment>
<feature type="transmembrane region" description="Helical" evidence="5">
    <location>
        <begin position="225"/>
        <end position="253"/>
    </location>
</feature>
<gene>
    <name evidence="5 6" type="primary">tatC</name>
    <name evidence="6" type="ORF">DM808_01935</name>
</gene>